<sequence length="172" mass="18831">MTDSQNLAASPSPTPEQSNQPQSAEALTGEQLIKVLHPAFDEQIINYGAYDLVYATGSAIYRNPDIDQHQEPMQEHFLVGYQEVPDEVIIAPIRMPDVTPAGTASTIDNTNALHAYRVGEHSVAIESVNGSSFLLIFEDAPEITTIHGTGVLNQSHDVSAFREFVTSRWPVL</sequence>
<reference evidence="2" key="1">
    <citation type="submission" date="2017-10" db="EMBL/GenBank/DDBJ databases">
        <title>Kefir isolates.</title>
        <authorList>
            <person name="Kim Y."/>
            <person name="Blasche S."/>
        </authorList>
    </citation>
    <scope>NUCLEOTIDE SEQUENCE [LARGE SCALE GENOMIC DNA]</scope>
    <source>
        <strain evidence="2">OG2-2</strain>
    </source>
</reference>
<name>A0A2A8D890_9MICC</name>
<dbReference type="AlphaFoldDB" id="A0A2A8D890"/>
<proteinExistence type="predicted"/>
<feature type="region of interest" description="Disordered" evidence="1">
    <location>
        <begin position="1"/>
        <end position="23"/>
    </location>
</feature>
<protein>
    <submittedName>
        <fullName evidence="2">Uncharacterized protein</fullName>
    </submittedName>
</protein>
<evidence type="ECO:0000313" key="3">
    <source>
        <dbReference type="Proteomes" id="UP000219947"/>
    </source>
</evidence>
<gene>
    <name evidence="2" type="ORF">CRM92_02925</name>
</gene>
<organism evidence="2 3">
    <name type="scientific">Rothia dentocariosa</name>
    <dbReference type="NCBI Taxonomy" id="2047"/>
    <lineage>
        <taxon>Bacteria</taxon>
        <taxon>Bacillati</taxon>
        <taxon>Actinomycetota</taxon>
        <taxon>Actinomycetes</taxon>
        <taxon>Micrococcales</taxon>
        <taxon>Micrococcaceae</taxon>
        <taxon>Rothia</taxon>
    </lineage>
</organism>
<evidence type="ECO:0000313" key="2">
    <source>
        <dbReference type="EMBL" id="PEN16997.1"/>
    </source>
</evidence>
<comment type="caution">
    <text evidence="2">The sequence shown here is derived from an EMBL/GenBank/DDBJ whole genome shotgun (WGS) entry which is preliminary data.</text>
</comment>
<accession>A0A2A8D890</accession>
<dbReference type="RefSeq" id="WP_098042344.1">
    <property type="nucleotide sequence ID" value="NZ_CAURLQ010000055.1"/>
</dbReference>
<evidence type="ECO:0000256" key="1">
    <source>
        <dbReference type="SAM" id="MobiDB-lite"/>
    </source>
</evidence>
<dbReference type="EMBL" id="PDEV01000001">
    <property type="protein sequence ID" value="PEN16997.1"/>
    <property type="molecule type" value="Genomic_DNA"/>
</dbReference>
<keyword evidence="3" id="KW-1185">Reference proteome</keyword>
<dbReference type="Proteomes" id="UP000219947">
    <property type="component" value="Unassembled WGS sequence"/>
</dbReference>